<dbReference type="InParanoid" id="M7X9W6"/>
<sequence>MDGRVGEVDGGLVEALFFVFRPNILCFQNTVLKYLHFNP</sequence>
<dbReference type="AlphaFoldDB" id="M7X9W6"/>
<proteinExistence type="predicted"/>
<accession>M7X9W6</accession>
<evidence type="ECO:0000313" key="1">
    <source>
        <dbReference type="EMBL" id="EMS34220.1"/>
    </source>
</evidence>
<comment type="caution">
    <text evidence="1">The sequence shown here is derived from an EMBL/GenBank/DDBJ whole genome shotgun (WGS) entry which is preliminary data.</text>
</comment>
<dbReference type="Proteomes" id="UP000010953">
    <property type="component" value="Unassembled WGS sequence"/>
</dbReference>
<protein>
    <submittedName>
        <fullName evidence="1">Uncharacterized protein</fullName>
    </submittedName>
</protein>
<organism evidence="1 2">
    <name type="scientific">Mariniradius saccharolyticus AK6</name>
    <dbReference type="NCBI Taxonomy" id="1239962"/>
    <lineage>
        <taxon>Bacteria</taxon>
        <taxon>Pseudomonadati</taxon>
        <taxon>Bacteroidota</taxon>
        <taxon>Cytophagia</taxon>
        <taxon>Cytophagales</taxon>
        <taxon>Cyclobacteriaceae</taxon>
        <taxon>Mariniradius</taxon>
    </lineage>
</organism>
<name>M7X9W6_9BACT</name>
<keyword evidence="2" id="KW-1185">Reference proteome</keyword>
<reference evidence="1" key="1">
    <citation type="submission" date="2013-01" db="EMBL/GenBank/DDBJ databases">
        <title>Genome assembly of Mariniradius saccharolyticus AK6.</title>
        <authorList>
            <person name="Vaidya B."/>
            <person name="Khatri I."/>
            <person name="Tanuku N.R.S."/>
            <person name="Subramanian S."/>
            <person name="Pinnaka A."/>
        </authorList>
    </citation>
    <scope>NUCLEOTIDE SEQUENCE [LARGE SCALE GENOMIC DNA]</scope>
    <source>
        <strain evidence="1">AK6</strain>
    </source>
</reference>
<evidence type="ECO:0000313" key="2">
    <source>
        <dbReference type="Proteomes" id="UP000010953"/>
    </source>
</evidence>
<gene>
    <name evidence="1" type="ORF">C943_04038</name>
</gene>
<dbReference type="EMBL" id="AMZY02000007">
    <property type="protein sequence ID" value="EMS34220.1"/>
    <property type="molecule type" value="Genomic_DNA"/>
</dbReference>